<dbReference type="InterPro" id="IPR018356">
    <property type="entry name" value="Tscrpt_reg_HTH_DeoR_CS"/>
</dbReference>
<name>A0ABN2BME9_9MICO</name>
<dbReference type="RefSeq" id="WP_346030181.1">
    <property type="nucleotide sequence ID" value="NZ_BAAANV010000035.1"/>
</dbReference>
<evidence type="ECO:0000259" key="4">
    <source>
        <dbReference type="PROSITE" id="PS51000"/>
    </source>
</evidence>
<keyword evidence="2" id="KW-0238">DNA-binding</keyword>
<keyword evidence="6" id="KW-1185">Reference proteome</keyword>
<dbReference type="InterPro" id="IPR013196">
    <property type="entry name" value="HTH_11"/>
</dbReference>
<dbReference type="EMBL" id="BAAANV010000035">
    <property type="protein sequence ID" value="GAA1542397.1"/>
    <property type="molecule type" value="Genomic_DNA"/>
</dbReference>
<dbReference type="InterPro" id="IPR036390">
    <property type="entry name" value="WH_DNA-bd_sf"/>
</dbReference>
<evidence type="ECO:0000256" key="2">
    <source>
        <dbReference type="ARBA" id="ARBA00023125"/>
    </source>
</evidence>
<dbReference type="Gene3D" id="1.10.10.10">
    <property type="entry name" value="Winged helix-like DNA-binding domain superfamily/Winged helix DNA-binding domain"/>
    <property type="match status" value="1"/>
</dbReference>
<comment type="caution">
    <text evidence="5">The sequence shown here is derived from an EMBL/GenBank/DDBJ whole genome shotgun (WGS) entry which is preliminary data.</text>
</comment>
<dbReference type="InterPro" id="IPR001034">
    <property type="entry name" value="DeoR_HTH"/>
</dbReference>
<evidence type="ECO:0000256" key="1">
    <source>
        <dbReference type="ARBA" id="ARBA00023015"/>
    </source>
</evidence>
<dbReference type="InterPro" id="IPR036388">
    <property type="entry name" value="WH-like_DNA-bd_sf"/>
</dbReference>
<sequence>MAETTHRVLRLLGLLESRTSWQGQELADRLGVTERTVRRDVVRLRELGYPVEGERGLDGGYCLGAGRGLPPLVLDDDEAVAMVACLRMAALSGTDEIGEAALRALTKLDQVLPPRLRAVASALDDATRALPRTRPAVDLRVLQQLATAQRDRTLVRFGYRKADGETSLREVEPGRLITQGERWYLQAYDRGRQDWRVFRLDRMDELRVTSWSFAPKAVPPHDQHRDLEERFECVLRFEMAVDVSRVARRIPAAFREGLETTATGCRFRVGALSWNVLAWEMLGVARDLESPVRVPAQPHAEAFRSACDRITRQMQTLVVAGDSSAPLVAVDVRRQASAAEADDTAPRA</sequence>
<dbReference type="SUPFAM" id="SSF46785">
    <property type="entry name" value="Winged helix' DNA-binding domain"/>
    <property type="match status" value="1"/>
</dbReference>
<proteinExistence type="predicted"/>
<accession>A0ABN2BME9</accession>
<dbReference type="PANTHER" id="PTHR34580">
    <property type="match status" value="1"/>
</dbReference>
<evidence type="ECO:0000313" key="6">
    <source>
        <dbReference type="Proteomes" id="UP001501288"/>
    </source>
</evidence>
<keyword evidence="1" id="KW-0805">Transcription regulation</keyword>
<dbReference type="InterPro" id="IPR051534">
    <property type="entry name" value="CBASS_pafABC_assoc_protein"/>
</dbReference>
<reference evidence="5 6" key="1">
    <citation type="journal article" date="2019" name="Int. J. Syst. Evol. Microbiol.">
        <title>The Global Catalogue of Microorganisms (GCM) 10K type strain sequencing project: providing services to taxonomists for standard genome sequencing and annotation.</title>
        <authorList>
            <consortium name="The Broad Institute Genomics Platform"/>
            <consortium name="The Broad Institute Genome Sequencing Center for Infectious Disease"/>
            <person name="Wu L."/>
            <person name="Ma J."/>
        </authorList>
    </citation>
    <scope>NUCLEOTIDE SEQUENCE [LARGE SCALE GENOMIC DNA]</scope>
    <source>
        <strain evidence="5 6">JCM 14588</strain>
    </source>
</reference>
<dbReference type="InterPro" id="IPR026881">
    <property type="entry name" value="WYL_dom"/>
</dbReference>
<dbReference type="PROSITE" id="PS52050">
    <property type="entry name" value="WYL"/>
    <property type="match status" value="1"/>
</dbReference>
<protein>
    <submittedName>
        <fullName evidence="5">YafY family protein</fullName>
    </submittedName>
</protein>
<dbReference type="PROSITE" id="PS51000">
    <property type="entry name" value="HTH_DEOR_2"/>
    <property type="match status" value="1"/>
</dbReference>
<dbReference type="Pfam" id="PF13280">
    <property type="entry name" value="WYL"/>
    <property type="match status" value="1"/>
</dbReference>
<dbReference type="PANTHER" id="PTHR34580:SF3">
    <property type="entry name" value="PROTEIN PAFB"/>
    <property type="match status" value="1"/>
</dbReference>
<gene>
    <name evidence="5" type="ORF">GCM10009762_14820</name>
</gene>
<organism evidence="5 6">
    <name type="scientific">Dermacoccus barathri</name>
    <dbReference type="NCBI Taxonomy" id="322601"/>
    <lineage>
        <taxon>Bacteria</taxon>
        <taxon>Bacillati</taxon>
        <taxon>Actinomycetota</taxon>
        <taxon>Actinomycetes</taxon>
        <taxon>Micrococcales</taxon>
        <taxon>Dermacoccaceae</taxon>
        <taxon>Dermacoccus</taxon>
    </lineage>
</organism>
<feature type="domain" description="HTH deoR-type" evidence="4">
    <location>
        <begin position="4"/>
        <end position="59"/>
    </location>
</feature>
<keyword evidence="3" id="KW-0804">Transcription</keyword>
<dbReference type="Pfam" id="PF08279">
    <property type="entry name" value="HTH_11"/>
    <property type="match status" value="1"/>
</dbReference>
<evidence type="ECO:0000256" key="3">
    <source>
        <dbReference type="ARBA" id="ARBA00023163"/>
    </source>
</evidence>
<dbReference type="PROSITE" id="PS00894">
    <property type="entry name" value="HTH_DEOR_1"/>
    <property type="match status" value="1"/>
</dbReference>
<dbReference type="Proteomes" id="UP001501288">
    <property type="component" value="Unassembled WGS sequence"/>
</dbReference>
<evidence type="ECO:0000313" key="5">
    <source>
        <dbReference type="EMBL" id="GAA1542397.1"/>
    </source>
</evidence>